<evidence type="ECO:0000313" key="1">
    <source>
        <dbReference type="EMBL" id="KAK5584112.1"/>
    </source>
</evidence>
<keyword evidence="2" id="KW-1185">Reference proteome</keyword>
<sequence length="1007" mass="115678">MGDINNIVDYLILSPTPDNEKKTSYLKFLADSKQFNLESFNSNIDKIVTIVKNGTKLNILPESGLCWKIISIFFEHGKSNLLYKKVVEKGILDEYVAFLNKTLDDMLNSGSSKPKVFTLVGLQNSIIENCFISSMDCLSIEVIPTFLQVSTQFLSIPKKLKLVKDLILNLIAQQQQQLQSQQQQPQLQNFLTLIEELNKRLSIPYQSFCDLIKNDDKTFFRNILGENMFSMAIVCQELFKIYESGINQKVAALLNVNPTFRHIIIEYPQVYNYINFKSPLEKSLEALLINFKDYIQFFKKDEFDPESKNSRGGKLFKYYVKVCQFFFEKFIQHSDSNLLSLSVQTIVDILIELPPNRSITNQANIDLIIEDSKQFIVCMLEQLFQIDINDQRWVDKIIGIILSNSFNSFNNYNGGGNSSSSSSKNQQQQQLGEFKLVLLIFENLPNLNFSESTLIELFKFGVNCFVNFIPEIYQSPWFHQNVLYSFHNLIISSKITQSTEFYSLLISSLYYSNPITQNFLIEIWFQIISYSSEYFQNWNLTLIIKTLLKFNNRYEITDFINSLTILLKRVFKILDSNQKEIVFHHLVMDILVKDSLIGNQDIITSIPISIGIFFTIIDDVDNTQLSHSLNQNIQSKVIPFLISKLNQPNIFSTPNLMENLLLILSKIKTIESNEIIQLLNQMIILILGSISENTELSSLFGSKKSLIVSYSLEILSNNVNSFTPIQLKQVLEICSNLSSSSSNCKFSMCKLMTSIGSSTQANQYLFKLDQGTVISSFKSIYQNLFKSPSLILYMYIQKSLKSFQQQQQQQPLQQQIQNCSIIIQQLNQIIPPEEMNRVKNYLQSIPQPLGIIEMPDEERFKEHLNTIKQFDEFKKNNLKERYNQLATTSVINIASVFSIPSVSNGMNGNYFANNNNNNNGVNGLMVSSTGKLYNPNKPIPVGFSEDELYSGLDEIKNGLDRVSKQISFGIKMDKTKLERFRLQYKQTGEKLMEIGDALMLSQQHNSR</sequence>
<protein>
    <submittedName>
        <fullName evidence="1">Uncharacterized protein</fullName>
    </submittedName>
</protein>
<name>A0AAN7U848_9MYCE</name>
<organism evidence="1 2">
    <name type="scientific">Dictyostelium firmibasis</name>
    <dbReference type="NCBI Taxonomy" id="79012"/>
    <lineage>
        <taxon>Eukaryota</taxon>
        <taxon>Amoebozoa</taxon>
        <taxon>Evosea</taxon>
        <taxon>Eumycetozoa</taxon>
        <taxon>Dictyostelia</taxon>
        <taxon>Dictyosteliales</taxon>
        <taxon>Dictyosteliaceae</taxon>
        <taxon>Dictyostelium</taxon>
    </lineage>
</organism>
<gene>
    <name evidence="1" type="ORF">RB653_005719</name>
</gene>
<dbReference type="Proteomes" id="UP001344447">
    <property type="component" value="Unassembled WGS sequence"/>
</dbReference>
<evidence type="ECO:0000313" key="2">
    <source>
        <dbReference type="Proteomes" id="UP001344447"/>
    </source>
</evidence>
<reference evidence="1 2" key="1">
    <citation type="submission" date="2023-11" db="EMBL/GenBank/DDBJ databases">
        <title>Dfirmibasis_genome.</title>
        <authorList>
            <person name="Edelbroek B."/>
            <person name="Kjellin J."/>
            <person name="Jerlstrom-Hultqvist J."/>
            <person name="Soderbom F."/>
        </authorList>
    </citation>
    <scope>NUCLEOTIDE SEQUENCE [LARGE SCALE GENOMIC DNA]</scope>
    <source>
        <strain evidence="1 2">TNS-C-14</strain>
    </source>
</reference>
<proteinExistence type="predicted"/>
<dbReference type="AlphaFoldDB" id="A0AAN7U848"/>
<comment type="caution">
    <text evidence="1">The sequence shown here is derived from an EMBL/GenBank/DDBJ whole genome shotgun (WGS) entry which is preliminary data.</text>
</comment>
<dbReference type="EMBL" id="JAVFKY010000001">
    <property type="protein sequence ID" value="KAK5584112.1"/>
    <property type="molecule type" value="Genomic_DNA"/>
</dbReference>
<accession>A0AAN7U848</accession>